<dbReference type="Gene3D" id="3.90.1150.10">
    <property type="entry name" value="Aspartate Aminotransferase, domain 1"/>
    <property type="match status" value="1"/>
</dbReference>
<comment type="similarity">
    <text evidence="2">Belongs to the class-I pyridoxal-phosphate-dependent aminotransferase family.</text>
</comment>
<dbReference type="GO" id="GO:0004838">
    <property type="term" value="F:L-tyrosine-2-oxoglutarate transaminase activity"/>
    <property type="evidence" value="ECO:0007669"/>
    <property type="project" value="TreeGrafter"/>
</dbReference>
<organism evidence="8 9">
    <name type="scientific">Succinivibrio dextrinosolvens</name>
    <dbReference type="NCBI Taxonomy" id="83771"/>
    <lineage>
        <taxon>Bacteria</taxon>
        <taxon>Pseudomonadati</taxon>
        <taxon>Pseudomonadota</taxon>
        <taxon>Gammaproteobacteria</taxon>
        <taxon>Aeromonadales</taxon>
        <taxon>Succinivibrionaceae</taxon>
        <taxon>Succinivibrio</taxon>
    </lineage>
</organism>
<reference evidence="8 9" key="1">
    <citation type="submission" date="2016-10" db="EMBL/GenBank/DDBJ databases">
        <authorList>
            <person name="Varghese N."/>
            <person name="Submissions S."/>
        </authorList>
    </citation>
    <scope>NUCLEOTIDE SEQUENCE [LARGE SCALE GENOMIC DNA]</scope>
    <source>
        <strain evidence="8 9">22B</strain>
    </source>
</reference>
<dbReference type="Proteomes" id="UP000243374">
    <property type="component" value="Unassembled WGS sequence"/>
</dbReference>
<keyword evidence="6" id="KW-0663">Pyridoxal phosphate</keyword>
<dbReference type="AlphaFoldDB" id="A0A662ZAN4"/>
<keyword evidence="4" id="KW-0032">Aminotransferase</keyword>
<dbReference type="GO" id="GO:0005829">
    <property type="term" value="C:cytosol"/>
    <property type="evidence" value="ECO:0007669"/>
    <property type="project" value="TreeGrafter"/>
</dbReference>
<dbReference type="InterPro" id="IPR015424">
    <property type="entry name" value="PyrdxlP-dep_Trfase"/>
</dbReference>
<dbReference type="OrthoDB" id="9766445at2"/>
<comment type="cofactor">
    <cofactor evidence="1">
        <name>pyridoxal 5'-phosphate</name>
        <dbReference type="ChEBI" id="CHEBI:597326"/>
    </cofactor>
</comment>
<dbReference type="PANTHER" id="PTHR11879:SF22">
    <property type="entry name" value="ASPARTATE AMINOTRANSFERASE, MITOCHONDRIAL"/>
    <property type="match status" value="1"/>
</dbReference>
<gene>
    <name evidence="8" type="ORF">SAMN04487865_10423</name>
</gene>
<evidence type="ECO:0000313" key="9">
    <source>
        <dbReference type="Proteomes" id="UP000243374"/>
    </source>
</evidence>
<name>A0A662ZAN4_9GAMM</name>
<evidence type="ECO:0000256" key="6">
    <source>
        <dbReference type="ARBA" id="ARBA00022898"/>
    </source>
</evidence>
<dbReference type="PRINTS" id="PR00799">
    <property type="entry name" value="TRANSAMINASE"/>
</dbReference>
<dbReference type="FunFam" id="3.90.1150.10:FF:000001">
    <property type="entry name" value="Aspartate aminotransferase"/>
    <property type="match status" value="1"/>
</dbReference>
<evidence type="ECO:0000256" key="2">
    <source>
        <dbReference type="ARBA" id="ARBA00007441"/>
    </source>
</evidence>
<dbReference type="FunFam" id="3.40.640.10:FF:000015">
    <property type="entry name" value="Aspartate aminotransferase"/>
    <property type="match status" value="1"/>
</dbReference>
<dbReference type="NCBIfam" id="NF006719">
    <property type="entry name" value="PRK09257.1"/>
    <property type="match status" value="1"/>
</dbReference>
<evidence type="ECO:0000256" key="4">
    <source>
        <dbReference type="ARBA" id="ARBA00022576"/>
    </source>
</evidence>
<keyword evidence="9" id="KW-1185">Reference proteome</keyword>
<dbReference type="GO" id="GO:0042802">
    <property type="term" value="F:identical protein binding"/>
    <property type="evidence" value="ECO:0007669"/>
    <property type="project" value="TreeGrafter"/>
</dbReference>
<feature type="domain" description="Aminotransferase class I/classII large" evidence="7">
    <location>
        <begin position="28"/>
        <end position="392"/>
    </location>
</feature>
<accession>A0A662ZAN4</accession>
<proteinExistence type="inferred from homology"/>
<evidence type="ECO:0000256" key="5">
    <source>
        <dbReference type="ARBA" id="ARBA00022679"/>
    </source>
</evidence>
<dbReference type="RefSeq" id="WP_074841114.1">
    <property type="nucleotide sequence ID" value="NZ_CP047056.1"/>
</dbReference>
<dbReference type="SUPFAM" id="SSF53383">
    <property type="entry name" value="PLP-dependent transferases"/>
    <property type="match status" value="1"/>
</dbReference>
<dbReference type="CDD" id="cd00609">
    <property type="entry name" value="AAT_like"/>
    <property type="match status" value="1"/>
</dbReference>
<evidence type="ECO:0000256" key="3">
    <source>
        <dbReference type="ARBA" id="ARBA00011738"/>
    </source>
</evidence>
<evidence type="ECO:0000256" key="1">
    <source>
        <dbReference type="ARBA" id="ARBA00001933"/>
    </source>
</evidence>
<dbReference type="GO" id="GO:0033585">
    <property type="term" value="P:L-phenylalanine biosynthetic process from chorismate via phenylpyruvate"/>
    <property type="evidence" value="ECO:0007669"/>
    <property type="project" value="TreeGrafter"/>
</dbReference>
<sequence>MFFDRIDAAPADPILGLNEAFKKDTRANKTNLGVGVYQNNEGKTVILDCVKEAEKILLEREETKSYLPITGLPEFGRMARELIFGKDSEFVDGGKAISCHCPGGTGALRIGADFIHQQNVASTIWISDPTWANHYQIATSAGLKFERYPYYDRANHNLAFDRMIETLSQAKEGDVVLLHACCHNPTGIDPTHEQWEIIAKFLAEKKLLPFIDFAYQGFGHGIEEDAYGVRTIAKYNPEFLIASSFSKNFGLYSERSGVLTVVSADVETAVKVMSQVKIAVRTAISNPPAHGEKIVTTVLSDPTLRAKWEDELKSMRERIAKMRVLLSHKLKDAGAGDFDFITEQNGMFSFSGLDKDQIEALKRDFGIYAVASGRICVAGINTNNIDDIVKAITAVVKKQ</sequence>
<keyword evidence="5" id="KW-0808">Transferase</keyword>
<comment type="subunit">
    <text evidence="3">Homodimer.</text>
</comment>
<protein>
    <submittedName>
        <fullName evidence="8">Aromatic-amino-acid transaminase</fullName>
    </submittedName>
</protein>
<evidence type="ECO:0000313" key="8">
    <source>
        <dbReference type="EMBL" id="SFK23903.1"/>
    </source>
</evidence>
<dbReference type="InterPro" id="IPR004839">
    <property type="entry name" value="Aminotransferase_I/II_large"/>
</dbReference>
<dbReference type="EMBL" id="FOSF01000042">
    <property type="protein sequence ID" value="SFK23903.1"/>
    <property type="molecule type" value="Genomic_DNA"/>
</dbReference>
<dbReference type="PANTHER" id="PTHR11879">
    <property type="entry name" value="ASPARTATE AMINOTRANSFERASE"/>
    <property type="match status" value="1"/>
</dbReference>
<dbReference type="InterPro" id="IPR000796">
    <property type="entry name" value="Asp_trans"/>
</dbReference>
<dbReference type="Pfam" id="PF00155">
    <property type="entry name" value="Aminotran_1_2"/>
    <property type="match status" value="1"/>
</dbReference>
<evidence type="ECO:0000259" key="7">
    <source>
        <dbReference type="Pfam" id="PF00155"/>
    </source>
</evidence>
<dbReference type="Gene3D" id="3.40.640.10">
    <property type="entry name" value="Type I PLP-dependent aspartate aminotransferase-like (Major domain)"/>
    <property type="match status" value="1"/>
</dbReference>
<dbReference type="InterPro" id="IPR015422">
    <property type="entry name" value="PyrdxlP-dep_Trfase_small"/>
</dbReference>
<dbReference type="GO" id="GO:0030170">
    <property type="term" value="F:pyridoxal phosphate binding"/>
    <property type="evidence" value="ECO:0007669"/>
    <property type="project" value="InterPro"/>
</dbReference>
<dbReference type="InterPro" id="IPR015421">
    <property type="entry name" value="PyrdxlP-dep_Trfase_major"/>
</dbReference>